<accession>A0AAD2D5C6</accession>
<evidence type="ECO:0000256" key="1">
    <source>
        <dbReference type="SAM" id="Phobius"/>
    </source>
</evidence>
<dbReference type="AlphaFoldDB" id="A0AAD2D5C6"/>
<protein>
    <submittedName>
        <fullName evidence="2">Uncharacterized protein</fullName>
    </submittedName>
</protein>
<feature type="transmembrane region" description="Helical" evidence="1">
    <location>
        <begin position="21"/>
        <end position="41"/>
    </location>
</feature>
<keyword evidence="1" id="KW-1133">Transmembrane helix</keyword>
<keyword evidence="3" id="KW-1185">Reference proteome</keyword>
<organism evidence="2 3">
    <name type="scientific">Euplotes crassus</name>
    <dbReference type="NCBI Taxonomy" id="5936"/>
    <lineage>
        <taxon>Eukaryota</taxon>
        <taxon>Sar</taxon>
        <taxon>Alveolata</taxon>
        <taxon>Ciliophora</taxon>
        <taxon>Intramacronucleata</taxon>
        <taxon>Spirotrichea</taxon>
        <taxon>Hypotrichia</taxon>
        <taxon>Euplotida</taxon>
        <taxon>Euplotidae</taxon>
        <taxon>Moneuplotes</taxon>
    </lineage>
</organism>
<sequence length="50" mass="5887">MSCIMLLYLGPRPKRSISPNGFWVSMMVLGTLYTKYLPVFIKGFHLRYFL</sequence>
<keyword evidence="1" id="KW-0812">Transmembrane</keyword>
<gene>
    <name evidence="2" type="ORF">ECRASSUSDP1_LOCUS21505</name>
</gene>
<proteinExistence type="predicted"/>
<keyword evidence="1" id="KW-0472">Membrane</keyword>
<evidence type="ECO:0000313" key="2">
    <source>
        <dbReference type="EMBL" id="CAI2380078.1"/>
    </source>
</evidence>
<comment type="caution">
    <text evidence="2">The sequence shown here is derived from an EMBL/GenBank/DDBJ whole genome shotgun (WGS) entry which is preliminary data.</text>
</comment>
<name>A0AAD2D5C6_EUPCR</name>
<evidence type="ECO:0000313" key="3">
    <source>
        <dbReference type="Proteomes" id="UP001295684"/>
    </source>
</evidence>
<dbReference type="Proteomes" id="UP001295684">
    <property type="component" value="Unassembled WGS sequence"/>
</dbReference>
<reference evidence="2" key="1">
    <citation type="submission" date="2023-07" db="EMBL/GenBank/DDBJ databases">
        <authorList>
            <consortium name="AG Swart"/>
            <person name="Singh M."/>
            <person name="Singh A."/>
            <person name="Seah K."/>
            <person name="Emmerich C."/>
        </authorList>
    </citation>
    <scope>NUCLEOTIDE SEQUENCE</scope>
    <source>
        <strain evidence="2">DP1</strain>
    </source>
</reference>
<dbReference type="EMBL" id="CAMPGE010021988">
    <property type="protein sequence ID" value="CAI2380078.1"/>
    <property type="molecule type" value="Genomic_DNA"/>
</dbReference>